<dbReference type="EMBL" id="JWIN03000037">
    <property type="protein sequence ID" value="KAB1252381.1"/>
    <property type="molecule type" value="Genomic_DNA"/>
</dbReference>
<feature type="region of interest" description="Disordered" evidence="1">
    <location>
        <begin position="747"/>
        <end position="769"/>
    </location>
</feature>
<feature type="compositionally biased region" description="Polar residues" evidence="1">
    <location>
        <begin position="611"/>
        <end position="622"/>
    </location>
</feature>
<keyword evidence="3" id="KW-1185">Reference proteome</keyword>
<evidence type="ECO:0000313" key="2">
    <source>
        <dbReference type="EMBL" id="KAB1252381.1"/>
    </source>
</evidence>
<feature type="region of interest" description="Disordered" evidence="1">
    <location>
        <begin position="826"/>
        <end position="847"/>
    </location>
</feature>
<feature type="region of interest" description="Disordered" evidence="1">
    <location>
        <begin position="601"/>
        <end position="622"/>
    </location>
</feature>
<dbReference type="AlphaFoldDB" id="A0A5N4C0I9"/>
<name>A0A5N4C0I9_CAMDR</name>
<feature type="region of interest" description="Disordered" evidence="1">
    <location>
        <begin position="369"/>
        <end position="393"/>
    </location>
</feature>
<feature type="region of interest" description="Disordered" evidence="1">
    <location>
        <begin position="786"/>
        <end position="805"/>
    </location>
</feature>
<dbReference type="Proteomes" id="UP000299084">
    <property type="component" value="Unassembled WGS sequence"/>
</dbReference>
<feature type="region of interest" description="Disordered" evidence="1">
    <location>
        <begin position="113"/>
        <end position="149"/>
    </location>
</feature>
<evidence type="ECO:0000256" key="1">
    <source>
        <dbReference type="SAM" id="MobiDB-lite"/>
    </source>
</evidence>
<feature type="compositionally biased region" description="Basic and acidic residues" evidence="1">
    <location>
        <begin position="113"/>
        <end position="122"/>
    </location>
</feature>
<protein>
    <submittedName>
        <fullName evidence="2">LINE-1 retrotransposable element ORF2 protein</fullName>
    </submittedName>
</protein>
<feature type="region of interest" description="Disordered" evidence="1">
    <location>
        <begin position="448"/>
        <end position="478"/>
    </location>
</feature>
<accession>A0A5N4C0I9</accession>
<organism evidence="2 3">
    <name type="scientific">Camelus dromedarius</name>
    <name type="common">Dromedary</name>
    <name type="synonym">Arabian camel</name>
    <dbReference type="NCBI Taxonomy" id="9838"/>
    <lineage>
        <taxon>Eukaryota</taxon>
        <taxon>Metazoa</taxon>
        <taxon>Chordata</taxon>
        <taxon>Craniata</taxon>
        <taxon>Vertebrata</taxon>
        <taxon>Euteleostomi</taxon>
        <taxon>Mammalia</taxon>
        <taxon>Eutheria</taxon>
        <taxon>Laurasiatheria</taxon>
        <taxon>Artiodactyla</taxon>
        <taxon>Tylopoda</taxon>
        <taxon>Camelidae</taxon>
        <taxon>Camelus</taxon>
    </lineage>
</organism>
<reference evidence="2 3" key="1">
    <citation type="journal article" date="2019" name="Mol. Ecol. Resour.">
        <title>Improving Illumina assemblies with Hi-C and long reads: an example with the North African dromedary.</title>
        <authorList>
            <person name="Elbers J.P."/>
            <person name="Rogers M.F."/>
            <person name="Perelman P.L."/>
            <person name="Proskuryakova A.A."/>
            <person name="Serdyukova N.A."/>
            <person name="Johnson W.E."/>
            <person name="Horin P."/>
            <person name="Corander J."/>
            <person name="Murphy D."/>
            <person name="Burger P.A."/>
        </authorList>
    </citation>
    <scope>NUCLEOTIDE SEQUENCE [LARGE SCALE GENOMIC DNA]</scope>
    <source>
        <strain evidence="2">Drom800</strain>
        <tissue evidence="2">Blood</tissue>
    </source>
</reference>
<evidence type="ECO:0000313" key="3">
    <source>
        <dbReference type="Proteomes" id="UP000299084"/>
    </source>
</evidence>
<comment type="caution">
    <text evidence="2">The sequence shown here is derived from an EMBL/GenBank/DDBJ whole genome shotgun (WGS) entry which is preliminary data.</text>
</comment>
<proteinExistence type="predicted"/>
<sequence>MFIAALVTIAKSWKQPKCPLTVDRIKKMWYTYTMEYYSAIKKSKTMPFAATWMDLEMVILSELTLLPRSPISQATFGTSLSAQSVHSLVRTTKVQMNRRILWNHRLLPSKLRVHETQKRVERPVVQGSGKPRHRHQGTRPDLRSTPSGRGLLDLNPGCNFNDTGNHSEGFCKAAPEELSSEIQDDLQGNTAPGGTHMMTLGQERQRNAKVGFHHAVLSSPPAALSLVTIKGFPRAGKLTSPAKNYHLESNRRRSIAKHHGLTWSEYVRGWVCRSTAKHSDTLGVNVHKKSRVRPKERMMIKCISVGLEEAALKRLFTACPDELDNVPRWRDRPRFTQPQLQCPTFSLKCVSFPALSSCVSDGVDALEAGRDVPMRGRPPAGLRPRTRKRQELPSDLAATISTQFPRTSPLRSSNRNIEASHLRIGHYLELRPSMWNTRMNTLVSHVGVGTEKRQQEKRCRGRVSRPRVRDPDSHPGALEWEPRRSVRMTDTQAPPSWGGLTLPRSFPPRSGKSPWTSLPTHLWGKLPSAQRGFSSGQMYAHHTEAKSGGGTLVKSPSDALHPDRVMAGTNRLDGGLPNPTVSPLLSLPGLHAPCLRQRMKRGSVRPKLQRVSEQMPNPRNPKQSRLSLLTHHLYNLPSAWVPLEGRVPIPASNMGTPQADGVKEGLKQPCGKQSPFSWKRAGFADVGKDLEAGQNTGEKQEQDYGERKLGVNTRILGPWRNLERPVMMSRALESPAECTELLHLRVPPGNQKGPPLNVPSGLPGGWTKDRTARTFGDFVRWVSESWGRTEKQPCPGRSPDQGSLNRGANEAQLLLLIKPPRCLQRAGKSAAPSFPSQPPPRIPRGPSSSASLLFSPFFSWKRRLPPHHVLCHL</sequence>
<gene>
    <name evidence="2" type="ORF">Cadr_000003777</name>
</gene>